<evidence type="ECO:0000313" key="4">
    <source>
        <dbReference type="Proteomes" id="UP000749293"/>
    </source>
</evidence>
<feature type="region of interest" description="Disordered" evidence="1">
    <location>
        <begin position="1"/>
        <end position="110"/>
    </location>
</feature>
<dbReference type="OrthoDB" id="285219at2759"/>
<name>A0A9P4YSJ6_9HYPO</name>
<gene>
    <name evidence="3" type="ORF">GMORB2_1576</name>
</gene>
<evidence type="ECO:0000259" key="2">
    <source>
        <dbReference type="Pfam" id="PF19026"/>
    </source>
</evidence>
<dbReference type="GeneID" id="55967806"/>
<accession>A0A9P4YSJ6</accession>
<feature type="compositionally biased region" description="Low complexity" evidence="1">
    <location>
        <begin position="48"/>
        <end position="62"/>
    </location>
</feature>
<dbReference type="InterPro" id="IPR044034">
    <property type="entry name" value="NAC-like_UBA"/>
</dbReference>
<proteinExistence type="predicted"/>
<dbReference type="RefSeq" id="XP_035320389.1">
    <property type="nucleotide sequence ID" value="XM_035463558.1"/>
</dbReference>
<keyword evidence="4" id="KW-1185">Reference proteome</keyword>
<dbReference type="GO" id="GO:0043066">
    <property type="term" value="P:negative regulation of apoptotic process"/>
    <property type="evidence" value="ECO:0007669"/>
    <property type="project" value="TreeGrafter"/>
</dbReference>
<dbReference type="PANTHER" id="PTHR31184">
    <property type="entry name" value="HUNTINGTIN-INTERACTING PROTEIN K FAMILY MEMBER"/>
    <property type="match status" value="1"/>
</dbReference>
<dbReference type="Pfam" id="PF19026">
    <property type="entry name" value="UBA_HYPK"/>
    <property type="match status" value="1"/>
</dbReference>
<dbReference type="EMBL" id="JAANYQ010000011">
    <property type="protein sequence ID" value="KAF4121737.1"/>
    <property type="molecule type" value="Genomic_DNA"/>
</dbReference>
<reference evidence="3" key="1">
    <citation type="submission" date="2020-03" db="EMBL/GenBank/DDBJ databases">
        <title>Site-based positive gene gene selection in Geosmithia morbida across the United States reveals a broad range of putative effectors and factors for local host and environmental adapation.</title>
        <authorList>
            <person name="Onufrak A."/>
            <person name="Murdoch R.W."/>
            <person name="Gazis R."/>
            <person name="Huff M."/>
            <person name="Staton M."/>
            <person name="Klingeman W."/>
            <person name="Hadziabdic D."/>
        </authorList>
    </citation>
    <scope>NUCLEOTIDE SEQUENCE</scope>
    <source>
        <strain evidence="3">1262</strain>
    </source>
</reference>
<feature type="compositionally biased region" description="Basic and acidic residues" evidence="1">
    <location>
        <begin position="1"/>
        <end position="11"/>
    </location>
</feature>
<organism evidence="3 4">
    <name type="scientific">Geosmithia morbida</name>
    <dbReference type="NCBI Taxonomy" id="1094350"/>
    <lineage>
        <taxon>Eukaryota</taxon>
        <taxon>Fungi</taxon>
        <taxon>Dikarya</taxon>
        <taxon>Ascomycota</taxon>
        <taxon>Pezizomycotina</taxon>
        <taxon>Sordariomycetes</taxon>
        <taxon>Hypocreomycetidae</taxon>
        <taxon>Hypocreales</taxon>
        <taxon>Bionectriaceae</taxon>
        <taxon>Geosmithia</taxon>
    </lineage>
</organism>
<sequence length="154" mass="16048">MTDKQPSKVEEGATTGDVEDDVPPTAAKSAQERKAASAMASLDDDARPTTTDASSSPPSSRSNVDQEAVRQAMKNLEKVTGTGAGASAFAASKPRGQKNGPAPAAPRKNVKLDPADVTLLVQELEMSKLRATEFLREYDGDAVAALRAYVTTAG</sequence>
<dbReference type="Proteomes" id="UP000749293">
    <property type="component" value="Unassembled WGS sequence"/>
</dbReference>
<dbReference type="GO" id="GO:0050821">
    <property type="term" value="P:protein stabilization"/>
    <property type="evidence" value="ECO:0007669"/>
    <property type="project" value="TreeGrafter"/>
</dbReference>
<feature type="domain" description="Nascent polypeptide-associated complex subunit alpha-like UBA" evidence="2">
    <location>
        <begin position="110"/>
        <end position="150"/>
    </location>
</feature>
<dbReference type="AlphaFoldDB" id="A0A9P4YSJ6"/>
<dbReference type="PANTHER" id="PTHR31184:SF2">
    <property type="entry name" value="HUNTINGTIN-INTERACTING PROTEIN K"/>
    <property type="match status" value="1"/>
</dbReference>
<comment type="caution">
    <text evidence="3">The sequence shown here is derived from an EMBL/GenBank/DDBJ whole genome shotgun (WGS) entry which is preliminary data.</text>
</comment>
<dbReference type="CDD" id="cd14361">
    <property type="entry name" value="UBA_HYPK"/>
    <property type="match status" value="1"/>
</dbReference>
<evidence type="ECO:0000256" key="1">
    <source>
        <dbReference type="SAM" id="MobiDB-lite"/>
    </source>
</evidence>
<dbReference type="InterPro" id="IPR052617">
    <property type="entry name" value="Huntingtin-int_K"/>
</dbReference>
<dbReference type="InterPro" id="IPR038922">
    <property type="entry name" value="HYPK_UBA"/>
</dbReference>
<protein>
    <recommendedName>
        <fullName evidence="2">Nascent polypeptide-associated complex subunit alpha-like UBA domain-containing protein</fullName>
    </recommendedName>
</protein>
<evidence type="ECO:0000313" key="3">
    <source>
        <dbReference type="EMBL" id="KAF4121737.1"/>
    </source>
</evidence>